<keyword evidence="8" id="KW-0812">Transmembrane</keyword>
<keyword evidence="4" id="KW-0804">Transcription</keyword>
<dbReference type="InterPro" id="IPR004827">
    <property type="entry name" value="bZIP"/>
</dbReference>
<sequence length="281" mass="31851">MSQKSESSSQFSEDQEDLLMSYLNSDYMSSATSCWNPPTPSPTPTDQSPVSTPICQTFFDISSWNHSNTSSGENLLNEYPFMVTDQQYHTPYFHQPASPPSSSCSSSDTEQTRKRRGRKKRDSYTPPLPPTMIAPAPMVKQLPIILPAQEERKKYGNVNKYIPVSKPVTDDSQKAATIAKRQERLIKNRAAALLSRKRKREHLTALEDQRNGLSNENIELKQRVLELEKENLALKKKLECQTDSKSVMIFMMILLSFAYLVSMATKLVPLKYNTNFATAKT</sequence>
<protein>
    <recommendedName>
        <fullName evidence="9">BZIP domain-containing protein</fullName>
    </recommendedName>
</protein>
<keyword evidence="8" id="KW-1133">Transmembrane helix</keyword>
<feature type="transmembrane region" description="Helical" evidence="8">
    <location>
        <begin position="247"/>
        <end position="268"/>
    </location>
</feature>
<gene>
    <name evidence="10" type="ORF">MFLAVUS_011203</name>
</gene>
<reference evidence="10 11" key="1">
    <citation type="submission" date="2024-04" db="EMBL/GenBank/DDBJ databases">
        <title>genome sequences of Mucor flavus KT1a and Helicostylum pulchrum KT1b strains isolated from the surface of a dry-aged beef.</title>
        <authorList>
            <person name="Toyotome T."/>
            <person name="Hosono M."/>
            <person name="Torimaru M."/>
            <person name="Fukuda K."/>
            <person name="Mikami N."/>
        </authorList>
    </citation>
    <scope>NUCLEOTIDE SEQUENCE [LARGE SCALE GENOMIC DNA]</scope>
    <source>
        <strain evidence="10 11">KT1a</strain>
    </source>
</reference>
<feature type="region of interest" description="Disordered" evidence="7">
    <location>
        <begin position="91"/>
        <end position="134"/>
    </location>
</feature>
<dbReference type="SUPFAM" id="SSF57959">
    <property type="entry name" value="Leucine zipper domain"/>
    <property type="match status" value="1"/>
</dbReference>
<dbReference type="PANTHER" id="PTHR46164:SF3">
    <property type="entry name" value="ATF6, ISOFORM C"/>
    <property type="match status" value="1"/>
</dbReference>
<evidence type="ECO:0000259" key="9">
    <source>
        <dbReference type="PROSITE" id="PS50217"/>
    </source>
</evidence>
<dbReference type="PANTHER" id="PTHR46164">
    <property type="entry name" value="ATF6, ISOFORM C"/>
    <property type="match status" value="1"/>
</dbReference>
<evidence type="ECO:0000313" key="11">
    <source>
        <dbReference type="Proteomes" id="UP001473302"/>
    </source>
</evidence>
<feature type="domain" description="BZIP" evidence="9">
    <location>
        <begin position="178"/>
        <end position="238"/>
    </location>
</feature>
<evidence type="ECO:0000256" key="2">
    <source>
        <dbReference type="ARBA" id="ARBA00023015"/>
    </source>
</evidence>
<evidence type="ECO:0000256" key="4">
    <source>
        <dbReference type="ARBA" id="ARBA00023163"/>
    </source>
</evidence>
<evidence type="ECO:0000256" key="7">
    <source>
        <dbReference type="SAM" id="MobiDB-lite"/>
    </source>
</evidence>
<dbReference type="CDD" id="cd14812">
    <property type="entry name" value="bZIP_u3"/>
    <property type="match status" value="1"/>
</dbReference>
<accession>A0ABP9ZEV9</accession>
<feature type="region of interest" description="Disordered" evidence="7">
    <location>
        <begin position="32"/>
        <end position="52"/>
    </location>
</feature>
<comment type="subcellular location">
    <subcellularLocation>
        <location evidence="1">Membrane</location>
        <topology evidence="1">Single-pass membrane protein</topology>
    </subcellularLocation>
</comment>
<evidence type="ECO:0000256" key="6">
    <source>
        <dbReference type="SAM" id="Coils"/>
    </source>
</evidence>
<comment type="caution">
    <text evidence="10">The sequence shown here is derived from an EMBL/GenBank/DDBJ whole genome shotgun (WGS) entry which is preliminary data.</text>
</comment>
<dbReference type="Gene3D" id="1.20.5.170">
    <property type="match status" value="1"/>
</dbReference>
<evidence type="ECO:0000313" key="10">
    <source>
        <dbReference type="EMBL" id="GAA5817652.1"/>
    </source>
</evidence>
<evidence type="ECO:0000256" key="5">
    <source>
        <dbReference type="ARBA" id="ARBA00023242"/>
    </source>
</evidence>
<proteinExistence type="predicted"/>
<organism evidence="10 11">
    <name type="scientific">Mucor flavus</name>
    <dbReference type="NCBI Taxonomy" id="439312"/>
    <lineage>
        <taxon>Eukaryota</taxon>
        <taxon>Fungi</taxon>
        <taxon>Fungi incertae sedis</taxon>
        <taxon>Mucoromycota</taxon>
        <taxon>Mucoromycotina</taxon>
        <taxon>Mucoromycetes</taxon>
        <taxon>Mucorales</taxon>
        <taxon>Mucorineae</taxon>
        <taxon>Mucoraceae</taxon>
        <taxon>Mucor</taxon>
    </lineage>
</organism>
<evidence type="ECO:0000256" key="3">
    <source>
        <dbReference type="ARBA" id="ARBA00023125"/>
    </source>
</evidence>
<feature type="coiled-coil region" evidence="6">
    <location>
        <begin position="196"/>
        <end position="244"/>
    </location>
</feature>
<name>A0ABP9ZEV9_9FUNG</name>
<keyword evidence="6" id="KW-0175">Coiled coil</keyword>
<dbReference type="InterPro" id="IPR051882">
    <property type="entry name" value="ATF_bZIP_TF"/>
</dbReference>
<evidence type="ECO:0000256" key="1">
    <source>
        <dbReference type="ARBA" id="ARBA00004167"/>
    </source>
</evidence>
<keyword evidence="5" id="KW-0539">Nucleus</keyword>
<dbReference type="Proteomes" id="UP001473302">
    <property type="component" value="Unassembled WGS sequence"/>
</dbReference>
<keyword evidence="3" id="KW-0238">DNA-binding</keyword>
<keyword evidence="11" id="KW-1185">Reference proteome</keyword>
<evidence type="ECO:0000256" key="8">
    <source>
        <dbReference type="SAM" id="Phobius"/>
    </source>
</evidence>
<keyword evidence="2" id="KW-0805">Transcription regulation</keyword>
<dbReference type="EMBL" id="BAABUK010000046">
    <property type="protein sequence ID" value="GAA5817652.1"/>
    <property type="molecule type" value="Genomic_DNA"/>
</dbReference>
<dbReference type="InterPro" id="IPR046347">
    <property type="entry name" value="bZIP_sf"/>
</dbReference>
<dbReference type="SMART" id="SM00338">
    <property type="entry name" value="BRLZ"/>
    <property type="match status" value="1"/>
</dbReference>
<keyword evidence="8" id="KW-0472">Membrane</keyword>
<dbReference type="Pfam" id="PF00170">
    <property type="entry name" value="bZIP_1"/>
    <property type="match status" value="1"/>
</dbReference>
<dbReference type="PROSITE" id="PS50217">
    <property type="entry name" value="BZIP"/>
    <property type="match status" value="1"/>
</dbReference>